<gene>
    <name evidence="2" type="ORF">ACFYXI_07515</name>
</gene>
<feature type="compositionally biased region" description="Basic and acidic residues" evidence="1">
    <location>
        <begin position="90"/>
        <end position="108"/>
    </location>
</feature>
<comment type="caution">
    <text evidence="2">The sequence shown here is derived from an EMBL/GenBank/DDBJ whole genome shotgun (WGS) entry which is preliminary data.</text>
</comment>
<feature type="region of interest" description="Disordered" evidence="1">
    <location>
        <begin position="173"/>
        <end position="195"/>
    </location>
</feature>
<evidence type="ECO:0000313" key="2">
    <source>
        <dbReference type="EMBL" id="MFF3665427.1"/>
    </source>
</evidence>
<dbReference type="Pfam" id="PF12083">
    <property type="entry name" value="DUF3560"/>
    <property type="match status" value="1"/>
</dbReference>
<keyword evidence="3" id="KW-1185">Reference proteome</keyword>
<organism evidence="2 3">
    <name type="scientific">Microtetraspora malaysiensis</name>
    <dbReference type="NCBI Taxonomy" id="161358"/>
    <lineage>
        <taxon>Bacteria</taxon>
        <taxon>Bacillati</taxon>
        <taxon>Actinomycetota</taxon>
        <taxon>Actinomycetes</taxon>
        <taxon>Streptosporangiales</taxon>
        <taxon>Streptosporangiaceae</taxon>
        <taxon>Microtetraspora</taxon>
    </lineage>
</organism>
<name>A0ABW6SKE1_9ACTN</name>
<dbReference type="RefSeq" id="WP_387409423.1">
    <property type="nucleotide sequence ID" value="NZ_JBIASD010000004.1"/>
</dbReference>
<accession>A0ABW6SKE1</accession>
<feature type="region of interest" description="Disordered" evidence="1">
    <location>
        <begin position="90"/>
        <end position="120"/>
    </location>
</feature>
<sequence>MIRIVHTRAEGTLLEGSRKGDGVYEIVRTRENGGFRWSRHVGIYLPHSQDKAAKMWEIDRAAAALRAAGFEVEVDVDNVTAGRSFADAEADRNERAEGRADRYAERASRNTSAGNARWDRTRERMSGIPLGQPILVGHHSERRHRRQIEWAHNQDRKALDEVKKGKYWAGRTQAAENYQRHREDPGTTRRRIDKLEADKRRLERRLADGWTQKFGPDAEIPTDATLLQDYGQGYGLYRLTPSEEWTATQNADIAQLDDELGYWRQVLAEAEQRGVKLWTKADFTKGDFVIYMGAAIEVMRANTKSLTVPWGHYWAGSGLLIVTVEFAQKVHKSGGRIYTDTLPYDKVQGRLSAEEAAAAIRLPVAEAKRLITSRVREARGEAAPDQPGAQS</sequence>
<dbReference type="Proteomes" id="UP001602013">
    <property type="component" value="Unassembled WGS sequence"/>
</dbReference>
<evidence type="ECO:0000313" key="3">
    <source>
        <dbReference type="Proteomes" id="UP001602013"/>
    </source>
</evidence>
<evidence type="ECO:0000256" key="1">
    <source>
        <dbReference type="SAM" id="MobiDB-lite"/>
    </source>
</evidence>
<dbReference type="EMBL" id="JBIASD010000004">
    <property type="protein sequence ID" value="MFF3665427.1"/>
    <property type="molecule type" value="Genomic_DNA"/>
</dbReference>
<protein>
    <submittedName>
        <fullName evidence="2">DUF3560 domain-containing protein</fullName>
    </submittedName>
</protein>
<proteinExistence type="predicted"/>
<feature type="compositionally biased region" description="Basic and acidic residues" evidence="1">
    <location>
        <begin position="178"/>
        <end position="187"/>
    </location>
</feature>
<dbReference type="InterPro" id="IPR021944">
    <property type="entry name" value="DUF3560"/>
</dbReference>
<reference evidence="2 3" key="1">
    <citation type="submission" date="2024-10" db="EMBL/GenBank/DDBJ databases">
        <title>The Natural Products Discovery Center: Release of the First 8490 Sequenced Strains for Exploring Actinobacteria Biosynthetic Diversity.</title>
        <authorList>
            <person name="Kalkreuter E."/>
            <person name="Kautsar S.A."/>
            <person name="Yang D."/>
            <person name="Bader C.D."/>
            <person name="Teijaro C.N."/>
            <person name="Fluegel L."/>
            <person name="Davis C.M."/>
            <person name="Simpson J.R."/>
            <person name="Lauterbach L."/>
            <person name="Steele A.D."/>
            <person name="Gui C."/>
            <person name="Meng S."/>
            <person name="Li G."/>
            <person name="Viehrig K."/>
            <person name="Ye F."/>
            <person name="Su P."/>
            <person name="Kiefer A.F."/>
            <person name="Nichols A."/>
            <person name="Cepeda A.J."/>
            <person name="Yan W."/>
            <person name="Fan B."/>
            <person name="Jiang Y."/>
            <person name="Adhikari A."/>
            <person name="Zheng C.-J."/>
            <person name="Schuster L."/>
            <person name="Cowan T.M."/>
            <person name="Smanski M.J."/>
            <person name="Chevrette M.G."/>
            <person name="De Carvalho L.P.S."/>
            <person name="Shen B."/>
        </authorList>
    </citation>
    <scope>NUCLEOTIDE SEQUENCE [LARGE SCALE GENOMIC DNA]</scope>
    <source>
        <strain evidence="2 3">NPDC002173</strain>
    </source>
</reference>